<evidence type="ECO:0000256" key="4">
    <source>
        <dbReference type="ARBA" id="ARBA00022989"/>
    </source>
</evidence>
<name>A0A914I7N3_GLORO</name>
<keyword evidence="4 6" id="KW-1133">Transmembrane helix</keyword>
<feature type="transmembrane region" description="Helical" evidence="6">
    <location>
        <begin position="457"/>
        <end position="475"/>
    </location>
</feature>
<evidence type="ECO:0000256" key="6">
    <source>
        <dbReference type="SAM" id="Phobius"/>
    </source>
</evidence>
<feature type="transmembrane region" description="Helical" evidence="6">
    <location>
        <begin position="103"/>
        <end position="124"/>
    </location>
</feature>
<dbReference type="InterPro" id="IPR011701">
    <property type="entry name" value="MFS"/>
</dbReference>
<accession>A0A914I7N3</accession>
<keyword evidence="2" id="KW-0813">Transport</keyword>
<protein>
    <submittedName>
        <fullName evidence="8">Uncharacterized protein</fullName>
    </submittedName>
</protein>
<feature type="transmembrane region" description="Helical" evidence="6">
    <location>
        <begin position="418"/>
        <end position="436"/>
    </location>
</feature>
<feature type="transmembrane region" description="Helical" evidence="6">
    <location>
        <begin position="308"/>
        <end position="331"/>
    </location>
</feature>
<evidence type="ECO:0000256" key="5">
    <source>
        <dbReference type="ARBA" id="ARBA00023136"/>
    </source>
</evidence>
<evidence type="ECO:0000313" key="7">
    <source>
        <dbReference type="Proteomes" id="UP000887572"/>
    </source>
</evidence>
<dbReference type="GO" id="GO:0012505">
    <property type="term" value="C:endomembrane system"/>
    <property type="evidence" value="ECO:0007669"/>
    <property type="project" value="UniProtKB-SubCell"/>
</dbReference>
<comment type="subcellular location">
    <subcellularLocation>
        <location evidence="1">Endomembrane system</location>
        <topology evidence="1">Multi-pass membrane protein</topology>
    </subcellularLocation>
</comment>
<keyword evidence="3 6" id="KW-0812">Transmembrane</keyword>
<reference evidence="8" key="1">
    <citation type="submission" date="2022-11" db="UniProtKB">
        <authorList>
            <consortium name="WormBaseParasite"/>
        </authorList>
    </citation>
    <scope>IDENTIFICATION</scope>
</reference>
<dbReference type="PANTHER" id="PTHR23510:SF3">
    <property type="entry name" value="MAJOR FACILITATOR SUPERFAMILY DOMAIN-CONTAINING PROTEIN 8"/>
    <property type="match status" value="1"/>
</dbReference>
<evidence type="ECO:0000256" key="2">
    <source>
        <dbReference type="ARBA" id="ARBA00022448"/>
    </source>
</evidence>
<evidence type="ECO:0000313" key="8">
    <source>
        <dbReference type="WBParaSite" id="Gr19_v10_g7504.t1"/>
    </source>
</evidence>
<sequence>MSPSAVRKPSMSSSSRSCSSSNSVFVLITDWRSVFFIASVVIIDSIKITVVQMNSWPYLKSMDSNVDEEFYGVAKSALTLGTITASLASGYFSNYISHTKPSILAGTLLMLLCCILYANMEMLAEQWRKWAFLTLELLFGWAGGAIVLWRTQLAISSTDRDRQKATALVSIAFNLGFIIGPLIVLSTNYVFPSSLPLPWHAHLNIYTAPLYVQALIGLFSFGLLAVFFDGRMHGAANANARQRHGGKPRADIDGTERAPSNLAVPFREAPKALRPPAKLDPFAIFACFVARINFCAFILYLISLSSPYAMTVFGWSAVTGGMGLLISLGYSMRISSRLKERKCILFSLCLMLTFFVVSFPWPFLGTQMPRPQFRQNLSQVQRQFESFSVNETSTLVLASNGCDRGQYSWCDSTPAINVYVYHVALVLCFGLAMPVGQMNLDTLYSRMLGPIKQGTMQGIFFSVGESLILFGPPLINFAYQTYGPRPIWVMEILLFSFGIFLWLLCYQRLVPASESLKLANIRERTTKCGPLPSGKNDGGLLHVD</sequence>
<dbReference type="Proteomes" id="UP000887572">
    <property type="component" value="Unplaced"/>
</dbReference>
<feature type="transmembrane region" description="Helical" evidence="6">
    <location>
        <begin position="70"/>
        <end position="91"/>
    </location>
</feature>
<dbReference type="InterPro" id="IPR036259">
    <property type="entry name" value="MFS_trans_sf"/>
</dbReference>
<feature type="transmembrane region" description="Helical" evidence="6">
    <location>
        <begin position="169"/>
        <end position="190"/>
    </location>
</feature>
<dbReference type="SUPFAM" id="SSF103473">
    <property type="entry name" value="MFS general substrate transporter"/>
    <property type="match status" value="1"/>
</dbReference>
<dbReference type="AlphaFoldDB" id="A0A914I7N3"/>
<dbReference type="InterPro" id="IPR051068">
    <property type="entry name" value="MFS_Domain-Containing_Protein"/>
</dbReference>
<proteinExistence type="predicted"/>
<evidence type="ECO:0000256" key="3">
    <source>
        <dbReference type="ARBA" id="ARBA00022692"/>
    </source>
</evidence>
<dbReference type="GO" id="GO:0005765">
    <property type="term" value="C:lysosomal membrane"/>
    <property type="evidence" value="ECO:0007669"/>
    <property type="project" value="TreeGrafter"/>
</dbReference>
<organism evidence="7 8">
    <name type="scientific">Globodera rostochiensis</name>
    <name type="common">Golden nematode worm</name>
    <name type="synonym">Heterodera rostochiensis</name>
    <dbReference type="NCBI Taxonomy" id="31243"/>
    <lineage>
        <taxon>Eukaryota</taxon>
        <taxon>Metazoa</taxon>
        <taxon>Ecdysozoa</taxon>
        <taxon>Nematoda</taxon>
        <taxon>Chromadorea</taxon>
        <taxon>Rhabditida</taxon>
        <taxon>Tylenchina</taxon>
        <taxon>Tylenchomorpha</taxon>
        <taxon>Tylenchoidea</taxon>
        <taxon>Heteroderidae</taxon>
        <taxon>Heteroderinae</taxon>
        <taxon>Globodera</taxon>
    </lineage>
</organism>
<feature type="transmembrane region" description="Helical" evidence="6">
    <location>
        <begin position="130"/>
        <end position="149"/>
    </location>
</feature>
<dbReference type="Gene3D" id="1.20.1250.20">
    <property type="entry name" value="MFS general substrate transporter like domains"/>
    <property type="match status" value="1"/>
</dbReference>
<dbReference type="Pfam" id="PF07690">
    <property type="entry name" value="MFS_1"/>
    <property type="match status" value="1"/>
</dbReference>
<evidence type="ECO:0000256" key="1">
    <source>
        <dbReference type="ARBA" id="ARBA00004127"/>
    </source>
</evidence>
<keyword evidence="5 6" id="KW-0472">Membrane</keyword>
<feature type="transmembrane region" description="Helical" evidence="6">
    <location>
        <begin position="282"/>
        <end position="302"/>
    </location>
</feature>
<dbReference type="GO" id="GO:0022857">
    <property type="term" value="F:transmembrane transporter activity"/>
    <property type="evidence" value="ECO:0007669"/>
    <property type="project" value="InterPro"/>
</dbReference>
<dbReference type="PANTHER" id="PTHR23510">
    <property type="entry name" value="INNER MEMBRANE TRANSPORT PROTEIN YAJR"/>
    <property type="match status" value="1"/>
</dbReference>
<dbReference type="WBParaSite" id="Gr19_v10_g7504.t1">
    <property type="protein sequence ID" value="Gr19_v10_g7504.t1"/>
    <property type="gene ID" value="Gr19_v10_g7504"/>
</dbReference>
<feature type="transmembrane region" description="Helical" evidence="6">
    <location>
        <begin position="21"/>
        <end position="50"/>
    </location>
</feature>
<feature type="transmembrane region" description="Helical" evidence="6">
    <location>
        <begin position="343"/>
        <end position="364"/>
    </location>
</feature>
<keyword evidence="7" id="KW-1185">Reference proteome</keyword>
<feature type="transmembrane region" description="Helical" evidence="6">
    <location>
        <begin position="487"/>
        <end position="506"/>
    </location>
</feature>
<feature type="transmembrane region" description="Helical" evidence="6">
    <location>
        <begin position="210"/>
        <end position="228"/>
    </location>
</feature>